<dbReference type="InterPro" id="IPR001789">
    <property type="entry name" value="Sig_transdc_resp-reg_receiver"/>
</dbReference>
<dbReference type="Gene3D" id="3.40.50.2300">
    <property type="match status" value="1"/>
</dbReference>
<dbReference type="PANTHER" id="PTHR44591:SF14">
    <property type="entry name" value="PROTEIN PILG"/>
    <property type="match status" value="1"/>
</dbReference>
<feature type="modified residue" description="4-aspartylphosphate" evidence="3">
    <location>
        <position position="212"/>
    </location>
</feature>
<protein>
    <submittedName>
        <fullName evidence="5">Response regulator</fullName>
    </submittedName>
</protein>
<dbReference type="SUPFAM" id="SSF52172">
    <property type="entry name" value="CheY-like"/>
    <property type="match status" value="1"/>
</dbReference>
<dbReference type="Pfam" id="PF00072">
    <property type="entry name" value="Response_reg"/>
    <property type="match status" value="1"/>
</dbReference>
<dbReference type="CDD" id="cd17574">
    <property type="entry name" value="REC_OmpR"/>
    <property type="match status" value="1"/>
</dbReference>
<dbReference type="RefSeq" id="WP_376849905.1">
    <property type="nucleotide sequence ID" value="NZ_JBHSMF010000006.1"/>
</dbReference>
<dbReference type="EMBL" id="JBHSMF010000006">
    <property type="protein sequence ID" value="MFC5497829.1"/>
    <property type="molecule type" value="Genomic_DNA"/>
</dbReference>
<dbReference type="InterPro" id="IPR050595">
    <property type="entry name" value="Bact_response_regulator"/>
</dbReference>
<proteinExistence type="predicted"/>
<organism evidence="5 6">
    <name type="scientific">Caenimonas terrae</name>
    <dbReference type="NCBI Taxonomy" id="696074"/>
    <lineage>
        <taxon>Bacteria</taxon>
        <taxon>Pseudomonadati</taxon>
        <taxon>Pseudomonadota</taxon>
        <taxon>Betaproteobacteria</taxon>
        <taxon>Burkholderiales</taxon>
        <taxon>Comamonadaceae</taxon>
        <taxon>Caenimonas</taxon>
    </lineage>
</organism>
<reference evidence="6" key="1">
    <citation type="journal article" date="2019" name="Int. J. Syst. Evol. Microbiol.">
        <title>The Global Catalogue of Microorganisms (GCM) 10K type strain sequencing project: providing services to taxonomists for standard genome sequencing and annotation.</title>
        <authorList>
            <consortium name="The Broad Institute Genomics Platform"/>
            <consortium name="The Broad Institute Genome Sequencing Center for Infectious Disease"/>
            <person name="Wu L."/>
            <person name="Ma J."/>
        </authorList>
    </citation>
    <scope>NUCLEOTIDE SEQUENCE [LARGE SCALE GENOMIC DNA]</scope>
    <source>
        <strain evidence="6">CCUG 57401</strain>
    </source>
</reference>
<name>A0ABW0NG09_9BURK</name>
<evidence type="ECO:0000313" key="5">
    <source>
        <dbReference type="EMBL" id="MFC5497829.1"/>
    </source>
</evidence>
<keyword evidence="1 3" id="KW-0597">Phosphoprotein</keyword>
<feature type="domain" description="Response regulatory" evidence="4">
    <location>
        <begin position="163"/>
        <end position="280"/>
    </location>
</feature>
<sequence length="297" mass="31552">MNDQFLVDVIGFNPVERSMLASIFALAARRDPGFAQYDPTAGGDSPHLYLVDIDNPEAAKQFQALSKVAALPAVLVGTAPAGARNTVLARPVQWARLLQALEATALAAEPGGELAAVEDSTLPLGRSNAGALGRSNAGALGSRASAEPSIPDQASKRRALGDAVLVVDDNATVRMFMKAKLAPFGFEVDYAETGEEAVGLTGSREYACVFLDVVLPGIDGYQVCKLIKSNKQAIKKTAVVMLTSRSSPFDKLRGSLAGCDEYLTKPLDENRLLETIAQFIPSTRKRDKTKTATGEKK</sequence>
<comment type="caution">
    <text evidence="5">The sequence shown here is derived from an EMBL/GenBank/DDBJ whole genome shotgun (WGS) entry which is preliminary data.</text>
</comment>
<evidence type="ECO:0000256" key="2">
    <source>
        <dbReference type="ARBA" id="ARBA00023012"/>
    </source>
</evidence>
<dbReference type="Proteomes" id="UP001596037">
    <property type="component" value="Unassembled WGS sequence"/>
</dbReference>
<keyword evidence="2" id="KW-0902">Two-component regulatory system</keyword>
<evidence type="ECO:0000256" key="1">
    <source>
        <dbReference type="ARBA" id="ARBA00022553"/>
    </source>
</evidence>
<accession>A0ABW0NG09</accession>
<gene>
    <name evidence="5" type="ORF">ACFPOE_09830</name>
</gene>
<dbReference type="SMART" id="SM00448">
    <property type="entry name" value="REC"/>
    <property type="match status" value="1"/>
</dbReference>
<evidence type="ECO:0000259" key="4">
    <source>
        <dbReference type="PROSITE" id="PS50110"/>
    </source>
</evidence>
<dbReference type="InterPro" id="IPR011006">
    <property type="entry name" value="CheY-like_superfamily"/>
</dbReference>
<dbReference type="PANTHER" id="PTHR44591">
    <property type="entry name" value="STRESS RESPONSE REGULATOR PROTEIN 1"/>
    <property type="match status" value="1"/>
</dbReference>
<dbReference type="PROSITE" id="PS50110">
    <property type="entry name" value="RESPONSE_REGULATORY"/>
    <property type="match status" value="1"/>
</dbReference>
<evidence type="ECO:0000256" key="3">
    <source>
        <dbReference type="PROSITE-ProRule" id="PRU00169"/>
    </source>
</evidence>
<keyword evidence="6" id="KW-1185">Reference proteome</keyword>
<evidence type="ECO:0000313" key="6">
    <source>
        <dbReference type="Proteomes" id="UP001596037"/>
    </source>
</evidence>